<reference evidence="4 5" key="3">
    <citation type="journal article" date="2017" name="G3 (Bethesda)">
        <title>Comparative analysis highlights variable genome content of wheat rusts and divergence of the mating loci.</title>
        <authorList>
            <person name="Cuomo C.A."/>
            <person name="Bakkeren G."/>
            <person name="Khalil H.B."/>
            <person name="Panwar V."/>
            <person name="Joly D."/>
            <person name="Linning R."/>
            <person name="Sakthikumar S."/>
            <person name="Song X."/>
            <person name="Adiconis X."/>
            <person name="Fan L."/>
            <person name="Goldberg J.M."/>
            <person name="Levin J.Z."/>
            <person name="Young S."/>
            <person name="Zeng Q."/>
            <person name="Anikster Y."/>
            <person name="Bruce M."/>
            <person name="Wang M."/>
            <person name="Yin C."/>
            <person name="McCallum B."/>
            <person name="Szabo L.J."/>
            <person name="Hulbert S."/>
            <person name="Chen X."/>
            <person name="Fellers J.P."/>
        </authorList>
    </citation>
    <scope>NUCLEOTIDE SEQUENCE</scope>
    <source>
        <strain evidence="5">Isolate 1-1 / race 1 (BBBD)</strain>
        <strain evidence="4">isolate 1-1 / race 1 (BBBD)</strain>
    </source>
</reference>
<dbReference type="Proteomes" id="UP000005240">
    <property type="component" value="Unassembled WGS sequence"/>
</dbReference>
<organism evidence="3">
    <name type="scientific">Puccinia triticina (isolate 1-1 / race 1 (BBBD))</name>
    <name type="common">Brown leaf rust fungus</name>
    <dbReference type="NCBI Taxonomy" id="630390"/>
    <lineage>
        <taxon>Eukaryota</taxon>
        <taxon>Fungi</taxon>
        <taxon>Dikarya</taxon>
        <taxon>Basidiomycota</taxon>
        <taxon>Pucciniomycotina</taxon>
        <taxon>Pucciniomycetes</taxon>
        <taxon>Pucciniales</taxon>
        <taxon>Pucciniaceae</taxon>
        <taxon>Puccinia</taxon>
    </lineage>
</organism>
<keyword evidence="5" id="KW-1185">Reference proteome</keyword>
<dbReference type="EMBL" id="ADAS02000130">
    <property type="protein sequence ID" value="OAV89376.1"/>
    <property type="molecule type" value="Genomic_DNA"/>
</dbReference>
<evidence type="ECO:0000313" key="3">
    <source>
        <dbReference type="EMBL" id="OAV89376.1"/>
    </source>
</evidence>
<keyword evidence="1" id="KW-0175">Coiled coil</keyword>
<protein>
    <submittedName>
        <fullName evidence="3 4">Uncharacterized protein</fullName>
    </submittedName>
</protein>
<evidence type="ECO:0000313" key="4">
    <source>
        <dbReference type="EnsemblFungi" id="PTTG_03976-t43_1-p1"/>
    </source>
</evidence>
<dbReference type="VEuPathDB" id="FungiDB:PTTG_03976"/>
<feature type="compositionally biased region" description="Polar residues" evidence="2">
    <location>
        <begin position="23"/>
        <end position="38"/>
    </location>
</feature>
<reference evidence="4" key="4">
    <citation type="submission" date="2025-05" db="UniProtKB">
        <authorList>
            <consortium name="EnsemblFungi"/>
        </authorList>
    </citation>
    <scope>IDENTIFICATION</scope>
    <source>
        <strain evidence="4">isolate 1-1 / race 1 (BBBD)</strain>
    </source>
</reference>
<dbReference type="AlphaFoldDB" id="A0A180G9J0"/>
<dbReference type="OrthoDB" id="2505407at2759"/>
<proteinExistence type="predicted"/>
<feature type="region of interest" description="Disordered" evidence="2">
    <location>
        <begin position="1"/>
        <end position="49"/>
    </location>
</feature>
<evidence type="ECO:0000256" key="2">
    <source>
        <dbReference type="SAM" id="MobiDB-lite"/>
    </source>
</evidence>
<evidence type="ECO:0000313" key="5">
    <source>
        <dbReference type="Proteomes" id="UP000005240"/>
    </source>
</evidence>
<evidence type="ECO:0000256" key="1">
    <source>
        <dbReference type="SAM" id="Coils"/>
    </source>
</evidence>
<name>A0A180G9J0_PUCT1</name>
<sequence>MSSRAKKAADPSKHPEPAKHSIAHSSSPPARPSKTTTAVRHRLPKRKVNNVWKPLSSKSCEILQDSLSRAMKEPRLEYPSLRRIETMSKKLTNNIRVPLGVYTGLKANDAGQVDLISLDALIQKNQELELLIQQRQRAIAKLEQKLNR</sequence>
<accession>A0A180G9J0</accession>
<feature type="compositionally biased region" description="Basic and acidic residues" evidence="2">
    <location>
        <begin position="7"/>
        <end position="19"/>
    </location>
</feature>
<reference evidence="3" key="2">
    <citation type="submission" date="2016-05" db="EMBL/GenBank/DDBJ databases">
        <title>Comparative analysis highlights variable genome content of wheat rusts and divergence of the mating loci.</title>
        <authorList>
            <person name="Cuomo C.A."/>
            <person name="Bakkeren G."/>
            <person name="Szabo L."/>
            <person name="Khalil H."/>
            <person name="Joly D."/>
            <person name="Goldberg J."/>
            <person name="Young S."/>
            <person name="Zeng Q."/>
            <person name="Fellers J."/>
        </authorList>
    </citation>
    <scope>NUCLEOTIDE SEQUENCE [LARGE SCALE GENOMIC DNA]</scope>
    <source>
        <strain evidence="3">1-1 BBBD Race 1</strain>
    </source>
</reference>
<feature type="compositionally biased region" description="Basic residues" evidence="2">
    <location>
        <begin position="39"/>
        <end position="48"/>
    </location>
</feature>
<feature type="coiled-coil region" evidence="1">
    <location>
        <begin position="118"/>
        <end position="148"/>
    </location>
</feature>
<dbReference type="EnsemblFungi" id="PTTG_03976-t43_1">
    <property type="protein sequence ID" value="PTTG_03976-t43_1-p1"/>
    <property type="gene ID" value="PTTG_03976"/>
</dbReference>
<gene>
    <name evidence="3" type="ORF">PTTG_03976</name>
</gene>
<reference evidence="3" key="1">
    <citation type="submission" date="2009-11" db="EMBL/GenBank/DDBJ databases">
        <authorList>
            <consortium name="The Broad Institute Genome Sequencing Platform"/>
            <person name="Ward D."/>
            <person name="Feldgarden M."/>
            <person name="Earl A."/>
            <person name="Young S.K."/>
            <person name="Zeng Q."/>
            <person name="Koehrsen M."/>
            <person name="Alvarado L."/>
            <person name="Berlin A."/>
            <person name="Bochicchio J."/>
            <person name="Borenstein D."/>
            <person name="Chapman S.B."/>
            <person name="Chen Z."/>
            <person name="Engels R."/>
            <person name="Freedman E."/>
            <person name="Gellesch M."/>
            <person name="Goldberg J."/>
            <person name="Griggs A."/>
            <person name="Gujja S."/>
            <person name="Heilman E."/>
            <person name="Heiman D."/>
            <person name="Hepburn T."/>
            <person name="Howarth C."/>
            <person name="Jen D."/>
            <person name="Larson L."/>
            <person name="Lewis B."/>
            <person name="Mehta T."/>
            <person name="Park D."/>
            <person name="Pearson M."/>
            <person name="Roberts A."/>
            <person name="Saif S."/>
            <person name="Shea T."/>
            <person name="Shenoy N."/>
            <person name="Sisk P."/>
            <person name="Stolte C."/>
            <person name="Sykes S."/>
            <person name="Thomson T."/>
            <person name="Walk T."/>
            <person name="White J."/>
            <person name="Yandava C."/>
            <person name="Izard J."/>
            <person name="Baranova O.V."/>
            <person name="Blanton J.M."/>
            <person name="Tanner A.C."/>
            <person name="Dewhirst F.E."/>
            <person name="Haas B."/>
            <person name="Nusbaum C."/>
            <person name="Birren B."/>
        </authorList>
    </citation>
    <scope>NUCLEOTIDE SEQUENCE [LARGE SCALE GENOMIC DNA]</scope>
    <source>
        <strain evidence="3">1-1 BBBD Race 1</strain>
    </source>
</reference>